<dbReference type="AlphaFoldDB" id="A0A6C0KH13"/>
<protein>
    <submittedName>
        <fullName evidence="2">Uncharacterized protein</fullName>
    </submittedName>
</protein>
<accession>A0A6C0KH13</accession>
<proteinExistence type="predicted"/>
<keyword evidence="1" id="KW-0175">Coiled coil</keyword>
<organism evidence="2">
    <name type="scientific">viral metagenome</name>
    <dbReference type="NCBI Taxonomy" id="1070528"/>
    <lineage>
        <taxon>unclassified sequences</taxon>
        <taxon>metagenomes</taxon>
        <taxon>organismal metagenomes</taxon>
    </lineage>
</organism>
<name>A0A6C0KH13_9ZZZZ</name>
<evidence type="ECO:0000256" key="1">
    <source>
        <dbReference type="SAM" id="Coils"/>
    </source>
</evidence>
<dbReference type="EMBL" id="MN740871">
    <property type="protein sequence ID" value="QHU15970.1"/>
    <property type="molecule type" value="Genomic_DNA"/>
</dbReference>
<reference evidence="2" key="1">
    <citation type="journal article" date="2020" name="Nature">
        <title>Giant virus diversity and host interactions through global metagenomics.</title>
        <authorList>
            <person name="Schulz F."/>
            <person name="Roux S."/>
            <person name="Paez-Espino D."/>
            <person name="Jungbluth S."/>
            <person name="Walsh D.A."/>
            <person name="Denef V.J."/>
            <person name="McMahon K.D."/>
            <person name="Konstantinidis K.T."/>
            <person name="Eloe-Fadrosh E.A."/>
            <person name="Kyrpides N.C."/>
            <person name="Woyke T."/>
        </authorList>
    </citation>
    <scope>NUCLEOTIDE SEQUENCE</scope>
    <source>
        <strain evidence="2">GVMAG-S-3300010158-109</strain>
    </source>
</reference>
<feature type="coiled-coil region" evidence="1">
    <location>
        <begin position="9"/>
        <end position="36"/>
    </location>
</feature>
<sequence>MSRSKITTLQKHQRRVRNLTDQYEEKLRTCHNLTENLMEQYKDATKHISKLIGEMSKTEEKMHRILESKNAVDDELADLRNKWGVLKLNNDACTEASKRYSKNADTCNEKLVKCEQKVRTGGKKMEW</sequence>
<evidence type="ECO:0000313" key="2">
    <source>
        <dbReference type="EMBL" id="QHU15970.1"/>
    </source>
</evidence>